<evidence type="ECO:0000313" key="1">
    <source>
        <dbReference type="EMBL" id="PAY22590.1"/>
    </source>
</evidence>
<dbReference type="SUPFAM" id="SSF48317">
    <property type="entry name" value="Acid phosphatase/Vanadium-dependent haloperoxidase"/>
    <property type="match status" value="1"/>
</dbReference>
<name>A0A2A2WN24_9ACTN</name>
<dbReference type="EMBL" id="NTGA01000022">
    <property type="protein sequence ID" value="PAY22590.1"/>
    <property type="molecule type" value="Genomic_DNA"/>
</dbReference>
<protein>
    <recommendedName>
        <fullName evidence="3">Phosphatase PAP2 family protein</fullName>
    </recommendedName>
</protein>
<dbReference type="AlphaFoldDB" id="A0A2A2WN24"/>
<dbReference type="OrthoDB" id="4935320at2"/>
<keyword evidence="2" id="KW-1185">Reference proteome</keyword>
<gene>
    <name evidence="1" type="ORF">CEY15_12840</name>
</gene>
<evidence type="ECO:0000313" key="2">
    <source>
        <dbReference type="Proteomes" id="UP000218810"/>
    </source>
</evidence>
<organism evidence="1 2">
    <name type="scientific">Dietzia natronolimnaea</name>
    <dbReference type="NCBI Taxonomy" id="161920"/>
    <lineage>
        <taxon>Bacteria</taxon>
        <taxon>Bacillati</taxon>
        <taxon>Actinomycetota</taxon>
        <taxon>Actinomycetes</taxon>
        <taxon>Mycobacteriales</taxon>
        <taxon>Dietziaceae</taxon>
        <taxon>Dietzia</taxon>
    </lineage>
</organism>
<reference evidence="2" key="1">
    <citation type="submission" date="2017-09" db="EMBL/GenBank/DDBJ databases">
        <authorList>
            <person name="Zhang Y."/>
            <person name="Huang X."/>
            <person name="Liu J."/>
            <person name="Lu L."/>
            <person name="Peng K."/>
        </authorList>
    </citation>
    <scope>NUCLEOTIDE SEQUENCE [LARGE SCALE GENOMIC DNA]</scope>
    <source>
        <strain evidence="2">S-XJ-1</strain>
    </source>
</reference>
<comment type="caution">
    <text evidence="1">The sequence shown here is derived from an EMBL/GenBank/DDBJ whole genome shotgun (WGS) entry which is preliminary data.</text>
</comment>
<dbReference type="Proteomes" id="UP000218810">
    <property type="component" value="Unassembled WGS sequence"/>
</dbReference>
<dbReference type="RefSeq" id="WP_095718784.1">
    <property type="nucleotide sequence ID" value="NZ_NTGA01000022.1"/>
</dbReference>
<accession>A0A2A2WN24</accession>
<sequence length="208" mass="22280">MDPHPRGDRRAAPEVILTEAFAPWVVLTVGSLHLGRRVGSPGWGLATASGLGLVPQAAIAWRVRRKALSDHHVTRREDRPLVIAGIAGSVVTLMVAQRRREAPPELRRMTRAALVALGVAGAATTRVKVSFHIAVLAGVIAVLARELSHRYWRLLTLIPPVAWARVRIDHHTPVETALGGVIGAVCGYWGGGRRPAGSDPDTRGATID</sequence>
<dbReference type="InterPro" id="IPR036938">
    <property type="entry name" value="PAP2/HPO_sf"/>
</dbReference>
<evidence type="ECO:0008006" key="3">
    <source>
        <dbReference type="Google" id="ProtNLM"/>
    </source>
</evidence>
<proteinExistence type="predicted"/>